<dbReference type="Gene3D" id="3.30.200.20">
    <property type="entry name" value="Phosphorylase Kinase, domain 1"/>
    <property type="match status" value="1"/>
</dbReference>
<reference evidence="7" key="1">
    <citation type="submission" date="2025-08" db="UniProtKB">
        <authorList>
            <consortium name="Ensembl"/>
        </authorList>
    </citation>
    <scope>IDENTIFICATION</scope>
</reference>
<dbReference type="Gene3D" id="1.10.510.10">
    <property type="entry name" value="Transferase(Phosphotransferase) domain 1"/>
    <property type="match status" value="1"/>
</dbReference>
<dbReference type="Ensembl" id="ENSSANT00000101254.1">
    <property type="protein sequence ID" value="ENSSANP00000095349.1"/>
    <property type="gene ID" value="ENSSANG00000046976.1"/>
</dbReference>
<evidence type="ECO:0000256" key="3">
    <source>
        <dbReference type="ARBA" id="ARBA00022741"/>
    </source>
</evidence>
<keyword evidence="5" id="KW-0067">ATP-binding</keyword>
<dbReference type="PROSITE" id="PS50011">
    <property type="entry name" value="PROTEIN_KINASE_DOM"/>
    <property type="match status" value="1"/>
</dbReference>
<evidence type="ECO:0000256" key="1">
    <source>
        <dbReference type="ARBA" id="ARBA00008874"/>
    </source>
</evidence>
<evidence type="ECO:0000259" key="6">
    <source>
        <dbReference type="PROSITE" id="PS50011"/>
    </source>
</evidence>
<dbReference type="AlphaFoldDB" id="A0A671SHR1"/>
<organism evidence="7 8">
    <name type="scientific">Sinocyclocheilus anshuiensis</name>
    <dbReference type="NCBI Taxonomy" id="1608454"/>
    <lineage>
        <taxon>Eukaryota</taxon>
        <taxon>Metazoa</taxon>
        <taxon>Chordata</taxon>
        <taxon>Craniata</taxon>
        <taxon>Vertebrata</taxon>
        <taxon>Euteleostomi</taxon>
        <taxon>Actinopterygii</taxon>
        <taxon>Neopterygii</taxon>
        <taxon>Teleostei</taxon>
        <taxon>Ostariophysi</taxon>
        <taxon>Cypriniformes</taxon>
        <taxon>Cyprinidae</taxon>
        <taxon>Cyprininae</taxon>
        <taxon>Sinocyclocheilus</taxon>
    </lineage>
</organism>
<protein>
    <submittedName>
        <fullName evidence="7">STE20/SPS1-related proline-alanine-rich protein kinase-like</fullName>
    </submittedName>
</protein>
<dbReference type="GO" id="GO:0035556">
    <property type="term" value="P:intracellular signal transduction"/>
    <property type="evidence" value="ECO:0007669"/>
    <property type="project" value="TreeGrafter"/>
</dbReference>
<accession>A0A671SHR1</accession>
<evidence type="ECO:0000256" key="4">
    <source>
        <dbReference type="ARBA" id="ARBA00022777"/>
    </source>
</evidence>
<gene>
    <name evidence="7" type="primary">LOC107674756</name>
</gene>
<dbReference type="PANTHER" id="PTHR48012">
    <property type="entry name" value="STERILE20-LIKE KINASE, ISOFORM B-RELATED"/>
    <property type="match status" value="1"/>
</dbReference>
<dbReference type="GO" id="GO:0010820">
    <property type="term" value="P:positive regulation of T cell chemotaxis"/>
    <property type="evidence" value="ECO:0007669"/>
    <property type="project" value="TreeGrafter"/>
</dbReference>
<keyword evidence="3" id="KW-0547">Nucleotide-binding</keyword>
<dbReference type="InterPro" id="IPR050629">
    <property type="entry name" value="STE20/SPS1-PAK"/>
</dbReference>
<dbReference type="FunFam" id="1.10.510.10:FF:000068">
    <property type="entry name" value="STE20/SPS1-related proline-alanine-rich protein kinase"/>
    <property type="match status" value="1"/>
</dbReference>
<dbReference type="GO" id="GO:0005829">
    <property type="term" value="C:cytosol"/>
    <property type="evidence" value="ECO:0007669"/>
    <property type="project" value="TreeGrafter"/>
</dbReference>
<dbReference type="PANTHER" id="PTHR48012:SF14">
    <property type="entry name" value="STE20_SPS1-RELATED PROLINE-ALANINE-RICH PROTEIN KINASE"/>
    <property type="match status" value="1"/>
</dbReference>
<dbReference type="InterPro" id="IPR000719">
    <property type="entry name" value="Prot_kinase_dom"/>
</dbReference>
<keyword evidence="8" id="KW-1185">Reference proteome</keyword>
<reference evidence="7" key="2">
    <citation type="submission" date="2025-09" db="UniProtKB">
        <authorList>
            <consortium name="Ensembl"/>
        </authorList>
    </citation>
    <scope>IDENTIFICATION</scope>
</reference>
<name>A0A671SHR1_9TELE</name>
<keyword evidence="2" id="KW-0723">Serine/threonine-protein kinase</keyword>
<evidence type="ECO:0000313" key="7">
    <source>
        <dbReference type="Ensembl" id="ENSSANP00000095349.1"/>
    </source>
</evidence>
<dbReference type="InterPro" id="IPR011009">
    <property type="entry name" value="Kinase-like_dom_sf"/>
</dbReference>
<evidence type="ECO:0000256" key="5">
    <source>
        <dbReference type="ARBA" id="ARBA00022840"/>
    </source>
</evidence>
<keyword evidence="4" id="KW-0418">Kinase</keyword>
<proteinExistence type="inferred from homology"/>
<dbReference type="Proteomes" id="UP000472260">
    <property type="component" value="Unassembled WGS sequence"/>
</dbReference>
<comment type="similarity">
    <text evidence="1">Belongs to the protein kinase superfamily. STE Ser/Thr protein kinase family. STE20 subfamily.</text>
</comment>
<dbReference type="GO" id="GO:0005524">
    <property type="term" value="F:ATP binding"/>
    <property type="evidence" value="ECO:0007669"/>
    <property type="project" value="UniProtKB-KW"/>
</dbReference>
<evidence type="ECO:0000256" key="2">
    <source>
        <dbReference type="ARBA" id="ARBA00022527"/>
    </source>
</evidence>
<keyword evidence="4" id="KW-0808">Transferase</keyword>
<dbReference type="SUPFAM" id="SSF56112">
    <property type="entry name" value="Protein kinase-like (PK-like)"/>
    <property type="match status" value="1"/>
</dbReference>
<sequence>MDIITDMHYKARHLHLSPQKEIQAMSQCYHPNVVTYYTSFVVKDELWLVMKLLSGGSVLDIIKHSFSKGEYKNGVLDESTIATILKEVLEGLDYLHKNGQIHSSRILIDFGVSAFLATGGDVTRHKVRKTFVGTPCWMAPEVMEQVRGYDFKADIWSFGITAIELATGSAPYHRYPPMKVLMLTLQNDPPTLETGVDDKEMLKKYGKSFRKLISLCLQKDPAKRPTAAELLKCKFFQKAKNREYLNEKLLSKGPNISQRAKKVRRVPGSSGHLHKTEDGDWEWSDDEMDAISEEGKAAVNHGRVSVAWM</sequence>
<dbReference type="Pfam" id="PF00069">
    <property type="entry name" value="Pkinase"/>
    <property type="match status" value="1"/>
</dbReference>
<feature type="domain" description="Protein kinase" evidence="6">
    <location>
        <begin position="1"/>
        <end position="236"/>
    </location>
</feature>
<evidence type="ECO:0000313" key="8">
    <source>
        <dbReference type="Proteomes" id="UP000472260"/>
    </source>
</evidence>
<dbReference type="GO" id="GO:0004674">
    <property type="term" value="F:protein serine/threonine kinase activity"/>
    <property type="evidence" value="ECO:0007669"/>
    <property type="project" value="UniProtKB-KW"/>
</dbReference>